<reference evidence="1 2" key="1">
    <citation type="submission" date="2018-02" db="EMBL/GenBank/DDBJ databases">
        <title>8 Nocardia nova and 1 Nocardia cyriacigeorgica strain used for evolution to TMP-SMX.</title>
        <authorList>
            <person name="Mehta H."/>
            <person name="Weng J."/>
            <person name="Shamoo Y."/>
        </authorList>
    </citation>
    <scope>NUCLEOTIDE SEQUENCE [LARGE SCALE GENOMIC DNA]</scope>
    <source>
        <strain evidence="1 2">MDA3139</strain>
    </source>
</reference>
<protein>
    <recommendedName>
        <fullName evidence="3">Scaffolding protein</fullName>
    </recommendedName>
</protein>
<dbReference type="RefSeq" id="WP_104380708.1">
    <property type="nucleotide sequence ID" value="NZ_PSZC01000039.1"/>
</dbReference>
<dbReference type="Proteomes" id="UP000239874">
    <property type="component" value="Unassembled WGS sequence"/>
</dbReference>
<evidence type="ECO:0000313" key="1">
    <source>
        <dbReference type="EMBL" id="PPJ31904.1"/>
    </source>
</evidence>
<proteinExistence type="predicted"/>
<dbReference type="AlphaFoldDB" id="A0A2S6ACS8"/>
<dbReference type="EMBL" id="PSZC01000039">
    <property type="protein sequence ID" value="PPJ31904.1"/>
    <property type="molecule type" value="Genomic_DNA"/>
</dbReference>
<comment type="caution">
    <text evidence="1">The sequence shown here is derived from an EMBL/GenBank/DDBJ whole genome shotgun (WGS) entry which is preliminary data.</text>
</comment>
<accession>A0A2S6ACS8</accession>
<evidence type="ECO:0000313" key="2">
    <source>
        <dbReference type="Proteomes" id="UP000239874"/>
    </source>
</evidence>
<gene>
    <name evidence="1" type="ORF">C5E45_32965</name>
</gene>
<sequence length="148" mass="14269">MAGIAQVTQGGPKTFTPADNEVILGGLLVEARAGGRIGVAAAGSTKVLGVALTDALAPEDFPAADGTDALGRTVVSAVPVPTTVAVAYGGTEVKVTYSAAATFGDKLVATAGGKVGPAGATPDARTIVGICTEPAGVAANARGLIRLA</sequence>
<name>A0A2S6ACS8_9NOCA</name>
<organism evidence="1 2">
    <name type="scientific">Nocardia nova</name>
    <dbReference type="NCBI Taxonomy" id="37330"/>
    <lineage>
        <taxon>Bacteria</taxon>
        <taxon>Bacillati</taxon>
        <taxon>Actinomycetota</taxon>
        <taxon>Actinomycetes</taxon>
        <taxon>Mycobacteriales</taxon>
        <taxon>Nocardiaceae</taxon>
        <taxon>Nocardia</taxon>
    </lineage>
</organism>
<evidence type="ECO:0008006" key="3">
    <source>
        <dbReference type="Google" id="ProtNLM"/>
    </source>
</evidence>